<dbReference type="Proteomes" id="UP000185860">
    <property type="component" value="Unassembled WGS sequence"/>
</dbReference>
<dbReference type="AlphaFoldDB" id="A0A1U7I6Y7"/>
<dbReference type="PANTHER" id="PTHR37946:SF1">
    <property type="entry name" value="SLL1969 PROTEIN"/>
    <property type="match status" value="1"/>
</dbReference>
<dbReference type="OrthoDB" id="9765872at2"/>
<dbReference type="PANTHER" id="PTHR37946">
    <property type="entry name" value="SLL1969 PROTEIN"/>
    <property type="match status" value="1"/>
</dbReference>
<dbReference type="SUPFAM" id="SSF53474">
    <property type="entry name" value="alpha/beta-Hydrolases"/>
    <property type="match status" value="1"/>
</dbReference>
<proteinExistence type="predicted"/>
<reference evidence="3 4" key="1">
    <citation type="submission" date="2016-11" db="EMBL/GenBank/DDBJ databases">
        <title>Draft Genome Sequences of Nine Cyanobacterial Strains from Diverse Habitats.</title>
        <authorList>
            <person name="Zhu T."/>
            <person name="Hou S."/>
            <person name="Lu X."/>
            <person name="Hess W.R."/>
        </authorList>
    </citation>
    <scope>NUCLEOTIDE SEQUENCE [LARGE SCALE GENOMIC DNA]</scope>
    <source>
        <strain evidence="3 4">IAM M-71</strain>
    </source>
</reference>
<feature type="domain" description="AB hydrolase-1" evidence="2">
    <location>
        <begin position="8"/>
        <end position="124"/>
    </location>
</feature>
<comment type="caution">
    <text evidence="3">The sequence shown here is derived from an EMBL/GenBank/DDBJ whole genome shotgun (WGS) entry which is preliminary data.</text>
</comment>
<evidence type="ECO:0000256" key="1">
    <source>
        <dbReference type="SAM" id="MobiDB-lite"/>
    </source>
</evidence>
<dbReference type="EMBL" id="MRCE01000042">
    <property type="protein sequence ID" value="OKH32130.1"/>
    <property type="molecule type" value="Genomic_DNA"/>
</dbReference>
<organism evidence="3 4">
    <name type="scientific">[Phormidium ambiguum] IAM M-71</name>
    <dbReference type="NCBI Taxonomy" id="454136"/>
    <lineage>
        <taxon>Bacteria</taxon>
        <taxon>Bacillati</taxon>
        <taxon>Cyanobacteriota</taxon>
        <taxon>Cyanophyceae</taxon>
        <taxon>Oscillatoriophycideae</taxon>
        <taxon>Aerosakkonematales</taxon>
        <taxon>Aerosakkonemataceae</taxon>
        <taxon>Floridanema</taxon>
    </lineage>
</organism>
<evidence type="ECO:0000313" key="3">
    <source>
        <dbReference type="EMBL" id="OKH32130.1"/>
    </source>
</evidence>
<dbReference type="Pfam" id="PF00561">
    <property type="entry name" value="Abhydrolase_1"/>
    <property type="match status" value="1"/>
</dbReference>
<dbReference type="Gene3D" id="3.40.50.1820">
    <property type="entry name" value="alpha/beta hydrolase"/>
    <property type="match status" value="1"/>
</dbReference>
<evidence type="ECO:0000259" key="2">
    <source>
        <dbReference type="Pfam" id="PF00561"/>
    </source>
</evidence>
<dbReference type="InterPro" id="IPR000073">
    <property type="entry name" value="AB_hydrolase_1"/>
</dbReference>
<dbReference type="RefSeq" id="WP_073596562.1">
    <property type="nucleotide sequence ID" value="NZ_MRCE01000042.1"/>
</dbReference>
<evidence type="ECO:0000313" key="4">
    <source>
        <dbReference type="Proteomes" id="UP000185860"/>
    </source>
</evidence>
<feature type="region of interest" description="Disordered" evidence="1">
    <location>
        <begin position="200"/>
        <end position="221"/>
    </location>
</feature>
<name>A0A1U7I6Y7_9CYAN</name>
<sequence length="221" mass="24976">MKHSSNCNPVLLVHGINDTATVFCKMTPRLARKGWQVHDIDLTPNNCDRPLDYLAKQIAHYIEKTFPPEQPVDIVGFSMGGIVSRYYIQRLGGIDRVHRFITVSSPHRGTVLAYLLDRPGSIQMRPDSHFLADLNRDLNMLERINFTSIWTPFDLMIVPPTSSQLFVGQDIQVPVAFHAWMITDSKAIAAVVNALSEPLRQHHPLGKTPPPRKLPKIDNKI</sequence>
<accession>A0A1U7I6Y7</accession>
<gene>
    <name evidence="3" type="ORF">NIES2119_26850</name>
</gene>
<dbReference type="STRING" id="454136.NIES2119_26850"/>
<protein>
    <submittedName>
        <fullName evidence="3">Lipase</fullName>
    </submittedName>
</protein>
<dbReference type="InterPro" id="IPR029058">
    <property type="entry name" value="AB_hydrolase_fold"/>
</dbReference>